<dbReference type="RefSeq" id="WP_014867508.1">
    <property type="nucleotide sequence ID" value="NC_018227.2"/>
</dbReference>
<keyword evidence="3" id="KW-1185">Reference proteome</keyword>
<protein>
    <submittedName>
        <fullName evidence="2">Uncharacterized protein</fullName>
    </submittedName>
</protein>
<organism evidence="2 3">
    <name type="scientific">Methanoculleus bourgensis (strain ATCC 43281 / DSM 3045 / OCM 15 / MS2)</name>
    <name type="common">Methanogenium bourgense</name>
    <dbReference type="NCBI Taxonomy" id="1201294"/>
    <lineage>
        <taxon>Archaea</taxon>
        <taxon>Methanobacteriati</taxon>
        <taxon>Methanobacteriota</taxon>
        <taxon>Stenosarchaea group</taxon>
        <taxon>Methanomicrobia</taxon>
        <taxon>Methanomicrobiales</taxon>
        <taxon>Methanomicrobiaceae</taxon>
        <taxon>Methanoculleus</taxon>
    </lineage>
</organism>
<dbReference type="BioCyc" id="MBOU1201294:BN140_RS08045-MONOMER"/>
<dbReference type="STRING" id="1201294.BN140_1611"/>
<sequence length="298" mass="31881">MTEQISQRTLTVLLGLAVFLTLSVLCSLLLVLGTGGPGASAAAFTLLLGGILMLLILLRYRKYGYRPGPALLAVVIGCAGALLAILGVLTLGLAWADVNPATYTYQVTVTGLENYTGGPVTDILLPLPLREGEMIFSEEDLEGQRVGAWKTLFAETPKGRMLAFETMERDLSDISATFGSPAEKYFLIDDITRESFSPVVAEAPAGYTRWAFGTGDVQHFTTLVRLDEGIRPKTADAGPIVIHLRITAGGGRLHGITGEKYQVEVYEAIPPGVTGFVPVRAQVARFGDAGIVPVRDTR</sequence>
<accession>I7LMU7</accession>
<dbReference type="KEGG" id="mbg:BN140_1611"/>
<dbReference type="HOGENOM" id="CLU_978635_0_0_2"/>
<evidence type="ECO:0000313" key="2">
    <source>
        <dbReference type="EMBL" id="CCJ36534.1"/>
    </source>
</evidence>
<keyword evidence="1" id="KW-0812">Transmembrane</keyword>
<proteinExistence type="predicted"/>
<name>I7LMU7_METBM</name>
<feature type="transmembrane region" description="Helical" evidence="1">
    <location>
        <begin position="12"/>
        <end position="32"/>
    </location>
</feature>
<evidence type="ECO:0000313" key="3">
    <source>
        <dbReference type="Proteomes" id="UP000009007"/>
    </source>
</evidence>
<evidence type="ECO:0000256" key="1">
    <source>
        <dbReference type="SAM" id="Phobius"/>
    </source>
</evidence>
<dbReference type="GeneID" id="13355989"/>
<gene>
    <name evidence="2" type="ordered locus">BN140_1611</name>
</gene>
<feature type="transmembrane region" description="Helical" evidence="1">
    <location>
        <begin position="70"/>
        <end position="96"/>
    </location>
</feature>
<dbReference type="Proteomes" id="UP000009007">
    <property type="component" value="Chromosome I"/>
</dbReference>
<feature type="transmembrane region" description="Helical" evidence="1">
    <location>
        <begin position="38"/>
        <end position="58"/>
    </location>
</feature>
<reference evidence="3" key="1">
    <citation type="journal article" date="2012" name="J. Bacteriol.">
        <title>Complete genome sequence of the hydrogenotrophic, methanogenic archaeon Methanoculleus bourgensis strain MS2T, isolated from a sewage sludge digester.</title>
        <authorList>
            <person name="Maus I."/>
            <person name="Wibberg D."/>
            <person name="Stantscheff R."/>
            <person name="Eikmeyer F.G."/>
            <person name="Seffner A."/>
            <person name="Boelter J."/>
            <person name="Szczepanowski R."/>
            <person name="Blom J."/>
            <person name="Jaenicke S."/>
            <person name="Konig H."/>
            <person name="Puhler A."/>
            <person name="Schluter A."/>
        </authorList>
    </citation>
    <scope>NUCLEOTIDE SEQUENCE [LARGE SCALE GENOMIC DNA]</scope>
    <source>
        <strain evidence="3">ATCC 43281 / DSM 3045 / OCM 15 / MS2</strain>
    </source>
</reference>
<dbReference type="AlphaFoldDB" id="I7LMU7"/>
<dbReference type="EMBL" id="HE964772">
    <property type="protein sequence ID" value="CCJ36534.1"/>
    <property type="molecule type" value="Genomic_DNA"/>
</dbReference>
<dbReference type="PATRIC" id="fig|1201294.9.peg.1770"/>
<keyword evidence="1" id="KW-0472">Membrane</keyword>
<keyword evidence="1" id="KW-1133">Transmembrane helix</keyword>